<feature type="non-terminal residue" evidence="2">
    <location>
        <position position="113"/>
    </location>
</feature>
<reference evidence="2" key="1">
    <citation type="journal article" date="2014" name="Front. Microbiol.">
        <title>High frequency of phylogenetically diverse reductive dehalogenase-homologous genes in deep subseafloor sedimentary metagenomes.</title>
        <authorList>
            <person name="Kawai M."/>
            <person name="Futagami T."/>
            <person name="Toyoda A."/>
            <person name="Takaki Y."/>
            <person name="Nishi S."/>
            <person name="Hori S."/>
            <person name="Arai W."/>
            <person name="Tsubouchi T."/>
            <person name="Morono Y."/>
            <person name="Uchiyama I."/>
            <person name="Ito T."/>
            <person name="Fujiyama A."/>
            <person name="Inagaki F."/>
            <person name="Takami H."/>
        </authorList>
    </citation>
    <scope>NUCLEOTIDE SEQUENCE</scope>
    <source>
        <strain evidence="2">Expedition CK06-06</strain>
    </source>
</reference>
<sequence length="113" mass="12066">MSSTIPHSGESAAAHASVITAEAHWPFSDLDAALAEARARDKPVFAYWSTEWCPPCGEMRATVFRTAEFQARLGSVVALAIDGDAPLAQSAGDRLGTTVYPTMLLLGNDGEEW</sequence>
<comment type="caution">
    <text evidence="2">The sequence shown here is derived from an EMBL/GenBank/DDBJ whole genome shotgun (WGS) entry which is preliminary data.</text>
</comment>
<accession>X1J5G3</accession>
<dbReference type="PROSITE" id="PS51352">
    <property type="entry name" value="THIOREDOXIN_2"/>
    <property type="match status" value="1"/>
</dbReference>
<gene>
    <name evidence="2" type="ORF">S03H2_64078</name>
</gene>
<dbReference type="SUPFAM" id="SSF52833">
    <property type="entry name" value="Thioredoxin-like"/>
    <property type="match status" value="1"/>
</dbReference>
<dbReference type="Pfam" id="PF13899">
    <property type="entry name" value="Thioredoxin_7"/>
    <property type="match status" value="1"/>
</dbReference>
<dbReference type="InterPro" id="IPR013766">
    <property type="entry name" value="Thioredoxin_domain"/>
</dbReference>
<dbReference type="EMBL" id="BARU01041580">
    <property type="protein sequence ID" value="GAH76765.1"/>
    <property type="molecule type" value="Genomic_DNA"/>
</dbReference>
<dbReference type="AlphaFoldDB" id="X1J5G3"/>
<protein>
    <recommendedName>
        <fullName evidence="1">Thioredoxin domain-containing protein</fullName>
    </recommendedName>
</protein>
<proteinExistence type="predicted"/>
<name>X1J5G3_9ZZZZ</name>
<evidence type="ECO:0000259" key="1">
    <source>
        <dbReference type="PROSITE" id="PS51352"/>
    </source>
</evidence>
<organism evidence="2">
    <name type="scientific">marine sediment metagenome</name>
    <dbReference type="NCBI Taxonomy" id="412755"/>
    <lineage>
        <taxon>unclassified sequences</taxon>
        <taxon>metagenomes</taxon>
        <taxon>ecological metagenomes</taxon>
    </lineage>
</organism>
<dbReference type="Gene3D" id="3.40.30.10">
    <property type="entry name" value="Glutaredoxin"/>
    <property type="match status" value="1"/>
</dbReference>
<dbReference type="InterPro" id="IPR036249">
    <property type="entry name" value="Thioredoxin-like_sf"/>
</dbReference>
<evidence type="ECO:0000313" key="2">
    <source>
        <dbReference type="EMBL" id="GAH76765.1"/>
    </source>
</evidence>
<feature type="domain" description="Thioredoxin" evidence="1">
    <location>
        <begin position="6"/>
        <end position="113"/>
    </location>
</feature>